<proteinExistence type="predicted"/>
<dbReference type="Gene3D" id="3.40.50.1820">
    <property type="entry name" value="alpha/beta hydrolase"/>
    <property type="match status" value="1"/>
</dbReference>
<dbReference type="SUPFAM" id="SSF53474">
    <property type="entry name" value="alpha/beta-Hydrolases"/>
    <property type="match status" value="1"/>
</dbReference>
<comment type="caution">
    <text evidence="3">The sequence shown here is derived from an EMBL/GenBank/DDBJ whole genome shotgun (WGS) entry which is preliminary data.</text>
</comment>
<name>A0A5N5QU41_9AGAM</name>
<keyword evidence="1 3" id="KW-0378">Hydrolase</keyword>
<dbReference type="PANTHER" id="PTHR48081:SF33">
    <property type="entry name" value="KYNURENINE FORMAMIDASE"/>
    <property type="match status" value="1"/>
</dbReference>
<evidence type="ECO:0000256" key="1">
    <source>
        <dbReference type="ARBA" id="ARBA00022801"/>
    </source>
</evidence>
<dbReference type="InterPro" id="IPR029058">
    <property type="entry name" value="AB_hydrolase_fold"/>
</dbReference>
<dbReference type="PANTHER" id="PTHR48081">
    <property type="entry name" value="AB HYDROLASE SUPERFAMILY PROTEIN C4A8.06C"/>
    <property type="match status" value="1"/>
</dbReference>
<dbReference type="Proteomes" id="UP000383932">
    <property type="component" value="Unassembled WGS sequence"/>
</dbReference>
<dbReference type="AlphaFoldDB" id="A0A5N5QU41"/>
<dbReference type="EMBL" id="SSOP01000011">
    <property type="protein sequence ID" value="KAB5595285.1"/>
    <property type="molecule type" value="Genomic_DNA"/>
</dbReference>
<feature type="domain" description="Alpha/beta hydrolase fold-3" evidence="2">
    <location>
        <begin position="40"/>
        <end position="145"/>
    </location>
</feature>
<dbReference type="OrthoDB" id="6495301at2759"/>
<reference evidence="3 4" key="1">
    <citation type="journal article" date="2019" name="Fungal Biol. Biotechnol.">
        <title>Draft genome sequence of fastidious pathogen Ceratobasidium theobromae, which causes vascular-streak dieback in Theobroma cacao.</title>
        <authorList>
            <person name="Ali S.S."/>
            <person name="Asman A."/>
            <person name="Shao J."/>
            <person name="Firmansyah A.P."/>
            <person name="Susilo A.W."/>
            <person name="Rosmana A."/>
            <person name="McMahon P."/>
            <person name="Junaid M."/>
            <person name="Guest D."/>
            <person name="Kheng T.Y."/>
            <person name="Meinhardt L.W."/>
            <person name="Bailey B.A."/>
        </authorList>
    </citation>
    <scope>NUCLEOTIDE SEQUENCE [LARGE SCALE GENOMIC DNA]</scope>
    <source>
        <strain evidence="3 4">CT2</strain>
    </source>
</reference>
<dbReference type="InterPro" id="IPR013094">
    <property type="entry name" value="AB_hydrolase_3"/>
</dbReference>
<sequence>MSHPTDVNMLQDVEYGKDHPAQKLDVYLPSAGVALESATVVFIHGGAWRAEDKADHKGLALSILNHSRCPVIVINYQLSPRKETDGPAVHHPKHALDVLSALVFIQEHGSTKLGIPRPTLDNIYLVGHSCGAHMITSIVLDAQSDLYPIHTPSTLLANIKGAFISGGLYDIDLLLKKFPTYSDFIQGAFGKLPSYKEVSPVHFKLREGTSLRWLVAHSKGDLLVNEEQAEVMWDHLWELYDDEAAHKHIMADWERLKLNHHEMLRDDEYPAMVAQFVLGTLKKQGARS</sequence>
<dbReference type="Pfam" id="PF07859">
    <property type="entry name" value="Abhydrolase_3"/>
    <property type="match status" value="1"/>
</dbReference>
<dbReference type="InterPro" id="IPR050300">
    <property type="entry name" value="GDXG_lipolytic_enzyme"/>
</dbReference>
<evidence type="ECO:0000259" key="2">
    <source>
        <dbReference type="Pfam" id="PF07859"/>
    </source>
</evidence>
<keyword evidence="4" id="KW-1185">Reference proteome</keyword>
<protein>
    <submittedName>
        <fullName evidence="3">Alpha/beta-hydrolase</fullName>
    </submittedName>
</protein>
<gene>
    <name evidence="3" type="ORF">CTheo_1363</name>
</gene>
<evidence type="ECO:0000313" key="3">
    <source>
        <dbReference type="EMBL" id="KAB5595285.1"/>
    </source>
</evidence>
<accession>A0A5N5QU41</accession>
<evidence type="ECO:0000313" key="4">
    <source>
        <dbReference type="Proteomes" id="UP000383932"/>
    </source>
</evidence>
<organism evidence="3 4">
    <name type="scientific">Ceratobasidium theobromae</name>
    <dbReference type="NCBI Taxonomy" id="1582974"/>
    <lineage>
        <taxon>Eukaryota</taxon>
        <taxon>Fungi</taxon>
        <taxon>Dikarya</taxon>
        <taxon>Basidiomycota</taxon>
        <taxon>Agaricomycotina</taxon>
        <taxon>Agaricomycetes</taxon>
        <taxon>Cantharellales</taxon>
        <taxon>Ceratobasidiaceae</taxon>
        <taxon>Ceratobasidium</taxon>
    </lineage>
</organism>
<dbReference type="GO" id="GO:0016787">
    <property type="term" value="F:hydrolase activity"/>
    <property type="evidence" value="ECO:0007669"/>
    <property type="project" value="UniProtKB-KW"/>
</dbReference>